<sequence>MKVQELFPIGSVVKLRNGIRPLMIFGIKQTNLETNEEYDYIGVLYPEGNMGDKTQFLFNHEDIEEVISKGYTDETWEDFIKRMREFYKEI</sequence>
<dbReference type="Pfam" id="PF13780">
    <property type="entry name" value="DUF4176"/>
    <property type="match status" value="1"/>
</dbReference>
<dbReference type="InterPro" id="IPR025233">
    <property type="entry name" value="DUF4176"/>
</dbReference>
<keyword evidence="2" id="KW-1185">Reference proteome</keyword>
<evidence type="ECO:0000313" key="1">
    <source>
        <dbReference type="EMBL" id="MEQ2556493.1"/>
    </source>
</evidence>
<accession>A0ABV1HAG6</accession>
<organism evidence="1 2">
    <name type="scientific">Maccoyibacter intestinihominis</name>
    <dbReference type="NCBI Taxonomy" id="3133499"/>
    <lineage>
        <taxon>Bacteria</taxon>
        <taxon>Bacillati</taxon>
        <taxon>Bacillota</taxon>
        <taxon>Clostridia</taxon>
        <taxon>Lachnospirales</taxon>
        <taxon>Lachnospiraceae</taxon>
        <taxon>Maccoyibacter</taxon>
    </lineage>
</organism>
<dbReference type="EMBL" id="JBBMEX010000001">
    <property type="protein sequence ID" value="MEQ2556493.1"/>
    <property type="molecule type" value="Genomic_DNA"/>
</dbReference>
<evidence type="ECO:0000313" key="2">
    <source>
        <dbReference type="Proteomes" id="UP001454489"/>
    </source>
</evidence>
<dbReference type="Proteomes" id="UP001454489">
    <property type="component" value="Unassembled WGS sequence"/>
</dbReference>
<gene>
    <name evidence="1" type="ORF">WMO43_01175</name>
</gene>
<protein>
    <submittedName>
        <fullName evidence="1">DUF4176 domain-containing protein</fullName>
    </submittedName>
</protein>
<comment type="caution">
    <text evidence="1">The sequence shown here is derived from an EMBL/GenBank/DDBJ whole genome shotgun (WGS) entry which is preliminary data.</text>
</comment>
<proteinExistence type="predicted"/>
<dbReference type="RefSeq" id="WP_177963728.1">
    <property type="nucleotide sequence ID" value="NZ_JBBMEX010000001.1"/>
</dbReference>
<name>A0ABV1HAG6_9FIRM</name>
<reference evidence="1 2" key="1">
    <citation type="submission" date="2024-03" db="EMBL/GenBank/DDBJ databases">
        <title>Human intestinal bacterial collection.</title>
        <authorList>
            <person name="Pauvert C."/>
            <person name="Hitch T.C.A."/>
            <person name="Clavel T."/>
        </authorList>
    </citation>
    <scope>NUCLEOTIDE SEQUENCE [LARGE SCALE GENOMIC DNA]</scope>
    <source>
        <strain evidence="1 2">CLA-AA-H185</strain>
    </source>
</reference>